<protein>
    <recommendedName>
        <fullName evidence="4">Surface protein</fullName>
    </recommendedName>
</protein>
<dbReference type="Pfam" id="PF03382">
    <property type="entry name" value="DUF285"/>
    <property type="match status" value="2"/>
</dbReference>
<reference evidence="2 3" key="1">
    <citation type="journal article" date="2023" name="Microbiol. Spectr.">
        <title>Symbiosis of Carpenter Bees with Uncharacterized Lactic Acid Bacteria Showing NAD Auxotrophy.</title>
        <authorList>
            <person name="Kawasaki S."/>
            <person name="Ozawa K."/>
            <person name="Mori T."/>
            <person name="Yamamoto A."/>
            <person name="Ito M."/>
            <person name="Ohkuma M."/>
            <person name="Sakamoto M."/>
            <person name="Matsutani M."/>
        </authorList>
    </citation>
    <scope>NUCLEOTIDE SEQUENCE [LARGE SCALE GENOMIC DNA]</scope>
    <source>
        <strain evidence="2 3">KimC2</strain>
    </source>
</reference>
<dbReference type="KEGG" id="xak:KIMC2_14780"/>
<evidence type="ECO:0000256" key="1">
    <source>
        <dbReference type="SAM" id="Phobius"/>
    </source>
</evidence>
<dbReference type="InterPro" id="IPR032675">
    <property type="entry name" value="LRR_dom_sf"/>
</dbReference>
<gene>
    <name evidence="2" type="ORF">KIMC2_14780</name>
</gene>
<sequence>MNKLIKRLGYLIVAIVSIAAIGIVLNNKQASKAADFPQNTASINNGSVSRGGRLANNVGSIFLDPLQRTSLPKLQIKSKITTKDGSNILSSGEIVKNGDFSLTAEGHYNPTQSWVHLEWDTVPDRTDGYVVQKTTNPTIPSDDTSWDIAPTNYGKHIKILNVYPEAPREGNYLKSWMDQLDPNTGQPVSMGLIDVTPVSLSQFNANPDGYLKDSTGSYKYDGLFFGSSDYNGSLEQDINVAAQQATASFGNTGRSLIFGHDTVLGNAGWSHPNFHKFSSDLGVILDTDILVAGGSYENDMYLSNRVKFSTYGPLGIYPYKLDPNAIYDITWSHTAGQYLLSTGGATRWMQFTQSTTSPTLNPPGYAYDSSHKIIGDNNWYLITRNNYAMIQTGHTTGGCTPDEAKIITNMVYYTSTLTLSSPGDDHTVNDITPPDVPTSVVTKTGDNSINVNFNTKDNPTNYFYRIKAKTSSTTKYSDVVKLPILSGFKGYVYSLDDNPTGAPKVNKNPITGEVTNINLNPTSATDNHANLTFNRNPDAGKYLHIVAVDNSNNVSAVKTVSLSDYLWWKYESGTLTIYPHVLNANVDAEVTSPDPNDQYDDIVKWPWDQYLTQINTVEIKQGVKGYHSIEHLFYGQTNLKNIIGLTNLTTTGVYNMSGMFNGCANLESVDLSSFDTTSVANMFRFFLNCKKLKNIVYGPNFKTGTVLTFGAMFSHCTSLTDFSAVEHFDTRSGTSFDSMFMDCPGLTHLDLSGYSTNNVELMRWMFFEDHNLESINLNGWQTPKLKQTESMFNECFNLKKLSLSSFDVSSVTNFQWMFASCNSLTTLDLQNFNIQPTANTNGILKSMPKLWQLTLGNGTRIGANSLLNDPTPGTAITDLDNPSPVYYATNPQWREALTPTTIHAPTGAARTAAQIASDSLTRNDVRTYVWDQVGTQTLAVTPGNIDLGTHAGYLKNKEYTSSAQNINVTDNRNVRTGKRWHVEAAVTKPFKHTTDSTKVIRGNPLYYHNTTTGTTTHLLPTAQTLYSETATINYQDVKNYPWTLSFKASPSDIPKAGTYNATVTFTLINDTP</sequence>
<dbReference type="SUPFAM" id="SSF52058">
    <property type="entry name" value="L domain-like"/>
    <property type="match status" value="1"/>
</dbReference>
<evidence type="ECO:0000313" key="3">
    <source>
        <dbReference type="Proteomes" id="UP001321804"/>
    </source>
</evidence>
<dbReference type="InterPro" id="IPR011889">
    <property type="entry name" value="Liste_lipo_26"/>
</dbReference>
<dbReference type="InterPro" id="IPR005046">
    <property type="entry name" value="DUF285"/>
</dbReference>
<keyword evidence="1" id="KW-0812">Transmembrane</keyword>
<keyword evidence="3" id="KW-1185">Reference proteome</keyword>
<dbReference type="NCBIfam" id="TIGR02167">
    <property type="entry name" value="Liste_lipo_26"/>
    <property type="match status" value="3"/>
</dbReference>
<organism evidence="2 3">
    <name type="scientific">Xylocopilactobacillus apis</name>
    <dbReference type="NCBI Taxonomy" id="2932183"/>
    <lineage>
        <taxon>Bacteria</taxon>
        <taxon>Bacillati</taxon>
        <taxon>Bacillota</taxon>
        <taxon>Bacilli</taxon>
        <taxon>Lactobacillales</taxon>
        <taxon>Lactobacillaceae</taxon>
        <taxon>Xylocopilactobacillus</taxon>
    </lineage>
</organism>
<dbReference type="EMBL" id="AP026801">
    <property type="protein sequence ID" value="BDR56916.1"/>
    <property type="molecule type" value="Genomic_DNA"/>
</dbReference>
<dbReference type="AlphaFoldDB" id="A0AAU9CWV3"/>
<keyword evidence="1" id="KW-1133">Transmembrane helix</keyword>
<keyword evidence="1" id="KW-0472">Membrane</keyword>
<evidence type="ECO:0000313" key="2">
    <source>
        <dbReference type="EMBL" id="BDR56916.1"/>
    </source>
</evidence>
<name>A0AAU9CWV3_9LACO</name>
<feature type="transmembrane region" description="Helical" evidence="1">
    <location>
        <begin position="7"/>
        <end position="25"/>
    </location>
</feature>
<dbReference type="Gene3D" id="3.80.10.10">
    <property type="entry name" value="Ribonuclease Inhibitor"/>
    <property type="match status" value="2"/>
</dbReference>
<accession>A0AAU9CWV3</accession>
<proteinExistence type="predicted"/>
<dbReference type="RefSeq" id="WP_317695512.1">
    <property type="nucleotide sequence ID" value="NZ_AP026801.1"/>
</dbReference>
<dbReference type="Proteomes" id="UP001321804">
    <property type="component" value="Chromosome"/>
</dbReference>
<evidence type="ECO:0008006" key="4">
    <source>
        <dbReference type="Google" id="ProtNLM"/>
    </source>
</evidence>